<comment type="subcellular location">
    <subcellularLocation>
        <location evidence="1">Cell envelope</location>
    </subcellularLocation>
</comment>
<dbReference type="InterPro" id="IPR039424">
    <property type="entry name" value="SBP_5"/>
</dbReference>
<dbReference type="SUPFAM" id="SSF53850">
    <property type="entry name" value="Periplasmic binding protein-like II"/>
    <property type="match status" value="1"/>
</dbReference>
<dbReference type="Proteomes" id="UP000503820">
    <property type="component" value="Unassembled WGS sequence"/>
</dbReference>
<keyword evidence="5" id="KW-0812">Transmembrane</keyword>
<dbReference type="PANTHER" id="PTHR30290:SF10">
    <property type="entry name" value="PERIPLASMIC OLIGOPEPTIDE-BINDING PROTEIN-RELATED"/>
    <property type="match status" value="1"/>
</dbReference>
<dbReference type="GO" id="GO:0030288">
    <property type="term" value="C:outer membrane-bounded periplasmic space"/>
    <property type="evidence" value="ECO:0007669"/>
    <property type="project" value="UniProtKB-ARBA"/>
</dbReference>
<keyword evidence="3" id="KW-0813">Transport</keyword>
<evidence type="ECO:0000256" key="3">
    <source>
        <dbReference type="ARBA" id="ARBA00022448"/>
    </source>
</evidence>
<dbReference type="Gene3D" id="3.90.76.10">
    <property type="entry name" value="Dipeptide-binding Protein, Domain 1"/>
    <property type="match status" value="1"/>
</dbReference>
<reference evidence="7 8" key="1">
    <citation type="submission" date="2020-05" db="EMBL/GenBank/DDBJ databases">
        <title>Draft genome sequence of Desulfovibrio psychrotolerans JS1T.</title>
        <authorList>
            <person name="Ueno A."/>
            <person name="Tamazawa S."/>
            <person name="Tamamura S."/>
            <person name="Murakami T."/>
            <person name="Kiyama T."/>
            <person name="Inomata H."/>
            <person name="Amano Y."/>
            <person name="Miyakawa K."/>
            <person name="Tamaki H."/>
            <person name="Naganuma T."/>
            <person name="Kaneko K."/>
        </authorList>
    </citation>
    <scope>NUCLEOTIDE SEQUENCE [LARGE SCALE GENOMIC DNA]</scope>
    <source>
        <strain evidence="7 8">JS1</strain>
    </source>
</reference>
<dbReference type="GO" id="GO:0043190">
    <property type="term" value="C:ATP-binding cassette (ABC) transporter complex"/>
    <property type="evidence" value="ECO:0007669"/>
    <property type="project" value="InterPro"/>
</dbReference>
<feature type="transmembrane region" description="Helical" evidence="5">
    <location>
        <begin position="81"/>
        <end position="101"/>
    </location>
</feature>
<feature type="transmembrane region" description="Helical" evidence="5">
    <location>
        <begin position="20"/>
        <end position="38"/>
    </location>
</feature>
<sequence length="619" mass="69054">MEANANSVATVSPFQEMQIPSFRFAIPLLALFLLPMYYPRRNYTMKKHYRHFSYCTRNMHSIHGTKQAPASISHAFPVRALFTPLLLAILYTLLLVATAHARPLDKATAPAAPQDALRILIRTIPEQFDPARAHTHAASTILADLFEGLITVGPDGELLPGAAEKWTVSPNGRTYTFRLRSNMRWSDGTSLTSRDFLYSFTRLFALGENAPRGYDFHGIEGAELPRKTGDATNLGIAAPDDRTLIIRLREPNPFFLRMLTHTGAVPVPRHAIERHGDLWSTPENLIVNGPFAISSRENDNLLSLHRNPHFHSVSQVAPNKVCYLVTEDDDNPCRMAQAGHVDIVQHLPAHQVQYAKRHMPGWLRANPQLNTYWLSLNHKDPRLASLKVRRALYLSIHREKITEGLDNGAVPAYGLIPRMKGYAPLAAPTSAYEVRLAEAALLMREAGYSDARPLRLTIQTTQEASSNLITAAIIRNWRKIHVFADIEYKTFPELMSSLRAGDYTVSRRAWTTGLPSPIYFLNVFHSASATNFSRWANPQFDSLMASAESARTPEGKTAMYQAAEALLVEQAALIPLFHGASLSLVSPFVTGWQDNPYGARLSRWLSKTLPSKPAASAKE</sequence>
<dbReference type="EMBL" id="BLVP01000001">
    <property type="protein sequence ID" value="GFM35715.1"/>
    <property type="molecule type" value="Genomic_DNA"/>
</dbReference>
<dbReference type="InterPro" id="IPR000914">
    <property type="entry name" value="SBP_5_dom"/>
</dbReference>
<comment type="similarity">
    <text evidence="2">Belongs to the bacterial solute-binding protein 5 family.</text>
</comment>
<evidence type="ECO:0000313" key="7">
    <source>
        <dbReference type="EMBL" id="GFM35715.1"/>
    </source>
</evidence>
<dbReference type="Gene3D" id="3.40.190.10">
    <property type="entry name" value="Periplasmic binding protein-like II"/>
    <property type="match status" value="1"/>
</dbReference>
<dbReference type="AlphaFoldDB" id="A0A7J0BRE7"/>
<keyword evidence="5" id="KW-1133">Transmembrane helix</keyword>
<dbReference type="PIRSF" id="PIRSF002741">
    <property type="entry name" value="MppA"/>
    <property type="match status" value="1"/>
</dbReference>
<dbReference type="Gene3D" id="3.10.105.10">
    <property type="entry name" value="Dipeptide-binding Protein, Domain 3"/>
    <property type="match status" value="1"/>
</dbReference>
<organism evidence="7 8">
    <name type="scientific">Desulfovibrio psychrotolerans</name>
    <dbReference type="NCBI Taxonomy" id="415242"/>
    <lineage>
        <taxon>Bacteria</taxon>
        <taxon>Pseudomonadati</taxon>
        <taxon>Thermodesulfobacteriota</taxon>
        <taxon>Desulfovibrionia</taxon>
        <taxon>Desulfovibrionales</taxon>
        <taxon>Desulfovibrionaceae</taxon>
        <taxon>Desulfovibrio</taxon>
    </lineage>
</organism>
<keyword evidence="8" id="KW-1185">Reference proteome</keyword>
<protein>
    <submittedName>
        <fullName evidence="7">ABC transporter substrate-binding protein</fullName>
    </submittedName>
</protein>
<name>A0A7J0BRE7_9BACT</name>
<dbReference type="PANTHER" id="PTHR30290">
    <property type="entry name" value="PERIPLASMIC BINDING COMPONENT OF ABC TRANSPORTER"/>
    <property type="match status" value="1"/>
</dbReference>
<proteinExistence type="inferred from homology"/>
<evidence type="ECO:0000259" key="6">
    <source>
        <dbReference type="Pfam" id="PF00496"/>
    </source>
</evidence>
<keyword evidence="4" id="KW-0732">Signal</keyword>
<evidence type="ECO:0000256" key="4">
    <source>
        <dbReference type="ARBA" id="ARBA00022729"/>
    </source>
</evidence>
<dbReference type="GO" id="GO:0015833">
    <property type="term" value="P:peptide transport"/>
    <property type="evidence" value="ECO:0007669"/>
    <property type="project" value="TreeGrafter"/>
</dbReference>
<evidence type="ECO:0000256" key="5">
    <source>
        <dbReference type="SAM" id="Phobius"/>
    </source>
</evidence>
<dbReference type="GO" id="GO:1904680">
    <property type="term" value="F:peptide transmembrane transporter activity"/>
    <property type="evidence" value="ECO:0007669"/>
    <property type="project" value="TreeGrafter"/>
</dbReference>
<dbReference type="CDD" id="cd08504">
    <property type="entry name" value="PBP2_OppA"/>
    <property type="match status" value="1"/>
</dbReference>
<dbReference type="Pfam" id="PF00496">
    <property type="entry name" value="SBP_bac_5"/>
    <property type="match status" value="1"/>
</dbReference>
<evidence type="ECO:0000256" key="1">
    <source>
        <dbReference type="ARBA" id="ARBA00004196"/>
    </source>
</evidence>
<dbReference type="InterPro" id="IPR030678">
    <property type="entry name" value="Peptide/Ni-bd"/>
</dbReference>
<evidence type="ECO:0000256" key="2">
    <source>
        <dbReference type="ARBA" id="ARBA00005695"/>
    </source>
</evidence>
<accession>A0A7J0BRE7</accession>
<evidence type="ECO:0000313" key="8">
    <source>
        <dbReference type="Proteomes" id="UP000503820"/>
    </source>
</evidence>
<gene>
    <name evidence="7" type="ORF">DSM19430T_03990</name>
</gene>
<feature type="domain" description="Solute-binding protein family 5" evidence="6">
    <location>
        <begin position="158"/>
        <end position="529"/>
    </location>
</feature>
<keyword evidence="5" id="KW-0472">Membrane</keyword>
<comment type="caution">
    <text evidence="7">The sequence shown here is derived from an EMBL/GenBank/DDBJ whole genome shotgun (WGS) entry which is preliminary data.</text>
</comment>